<dbReference type="PANTHER" id="PTHR43537">
    <property type="entry name" value="TRANSCRIPTIONAL REGULATOR, GNTR FAMILY"/>
    <property type="match status" value="1"/>
</dbReference>
<evidence type="ECO:0000256" key="3">
    <source>
        <dbReference type="ARBA" id="ARBA00023163"/>
    </source>
</evidence>
<gene>
    <name evidence="5" type="ORF">SAMN05444370_10323</name>
</gene>
<dbReference type="InterPro" id="IPR011711">
    <property type="entry name" value="GntR_C"/>
</dbReference>
<accession>A0A1H3YB78</accession>
<dbReference type="STRING" id="89524.SAMN05444370_10323"/>
<dbReference type="SUPFAM" id="SSF46785">
    <property type="entry name" value="Winged helix' DNA-binding domain"/>
    <property type="match status" value="1"/>
</dbReference>
<dbReference type="PANTHER" id="PTHR43537:SF49">
    <property type="entry name" value="TRANSCRIPTIONAL REGULATORY PROTEIN"/>
    <property type="match status" value="1"/>
</dbReference>
<dbReference type="PROSITE" id="PS50949">
    <property type="entry name" value="HTH_GNTR"/>
    <property type="match status" value="1"/>
</dbReference>
<sequence>MHMKEVSGARCTTRTLRDRLEELVLTGAFAPGARLEETALAERFGVSRTPVREALAQLGEAGLVVIRPRRGAVVAALTPRRLIEMFEVMAELEAMCARHAARRAGGRSLAAIRRTHELCASAARTGDVDAYYYENEAFHEAIRAASRQDFLVEQAGALQRRLRAHRRHQLRARDRIAASLAEHDAIVAAIEAADGEAAAAAMRGHVAVQGARFADMLAALDPDAAAEAAVSDAAV</sequence>
<name>A0A1H3YB78_9RHOB</name>
<dbReference type="Gene3D" id="1.20.120.530">
    <property type="entry name" value="GntR ligand-binding domain-like"/>
    <property type="match status" value="1"/>
</dbReference>
<dbReference type="AlphaFoldDB" id="A0A1H3YB78"/>
<dbReference type="InterPro" id="IPR008920">
    <property type="entry name" value="TF_FadR/GntR_C"/>
</dbReference>
<feature type="domain" description="HTH gntR-type" evidence="4">
    <location>
        <begin position="10"/>
        <end position="77"/>
    </location>
</feature>
<dbReference type="InterPro" id="IPR036388">
    <property type="entry name" value="WH-like_DNA-bd_sf"/>
</dbReference>
<organism evidence="5 6">
    <name type="scientific">Rubrimonas cliftonensis</name>
    <dbReference type="NCBI Taxonomy" id="89524"/>
    <lineage>
        <taxon>Bacteria</taxon>
        <taxon>Pseudomonadati</taxon>
        <taxon>Pseudomonadota</taxon>
        <taxon>Alphaproteobacteria</taxon>
        <taxon>Rhodobacterales</taxon>
        <taxon>Paracoccaceae</taxon>
        <taxon>Rubrimonas</taxon>
    </lineage>
</organism>
<protein>
    <submittedName>
        <fullName evidence="5">Transcriptional regulator, GntR family</fullName>
    </submittedName>
</protein>
<dbReference type="SMART" id="SM00345">
    <property type="entry name" value="HTH_GNTR"/>
    <property type="match status" value="1"/>
</dbReference>
<dbReference type="Pfam" id="PF00392">
    <property type="entry name" value="GntR"/>
    <property type="match status" value="1"/>
</dbReference>
<keyword evidence="6" id="KW-1185">Reference proteome</keyword>
<dbReference type="Proteomes" id="UP000198703">
    <property type="component" value="Unassembled WGS sequence"/>
</dbReference>
<evidence type="ECO:0000256" key="2">
    <source>
        <dbReference type="ARBA" id="ARBA00023125"/>
    </source>
</evidence>
<dbReference type="SMART" id="SM00895">
    <property type="entry name" value="FCD"/>
    <property type="match status" value="1"/>
</dbReference>
<evidence type="ECO:0000259" key="4">
    <source>
        <dbReference type="PROSITE" id="PS50949"/>
    </source>
</evidence>
<keyword evidence="3" id="KW-0804">Transcription</keyword>
<dbReference type="GO" id="GO:0003700">
    <property type="term" value="F:DNA-binding transcription factor activity"/>
    <property type="evidence" value="ECO:0007669"/>
    <property type="project" value="InterPro"/>
</dbReference>
<dbReference type="Gene3D" id="1.10.10.10">
    <property type="entry name" value="Winged helix-like DNA-binding domain superfamily/Winged helix DNA-binding domain"/>
    <property type="match status" value="1"/>
</dbReference>
<dbReference type="PRINTS" id="PR00035">
    <property type="entry name" value="HTHGNTR"/>
</dbReference>
<dbReference type="GO" id="GO:0003677">
    <property type="term" value="F:DNA binding"/>
    <property type="evidence" value="ECO:0007669"/>
    <property type="project" value="UniProtKB-KW"/>
</dbReference>
<reference evidence="5 6" key="1">
    <citation type="submission" date="2016-10" db="EMBL/GenBank/DDBJ databases">
        <authorList>
            <person name="de Groot N.N."/>
        </authorList>
    </citation>
    <scope>NUCLEOTIDE SEQUENCE [LARGE SCALE GENOMIC DNA]</scope>
    <source>
        <strain evidence="5 6">DSM 15345</strain>
    </source>
</reference>
<dbReference type="InterPro" id="IPR036390">
    <property type="entry name" value="WH_DNA-bd_sf"/>
</dbReference>
<dbReference type="Pfam" id="PF07729">
    <property type="entry name" value="FCD"/>
    <property type="match status" value="1"/>
</dbReference>
<dbReference type="SUPFAM" id="SSF48008">
    <property type="entry name" value="GntR ligand-binding domain-like"/>
    <property type="match status" value="1"/>
</dbReference>
<evidence type="ECO:0000256" key="1">
    <source>
        <dbReference type="ARBA" id="ARBA00023015"/>
    </source>
</evidence>
<dbReference type="CDD" id="cd07377">
    <property type="entry name" value="WHTH_GntR"/>
    <property type="match status" value="1"/>
</dbReference>
<proteinExistence type="predicted"/>
<dbReference type="EMBL" id="FNQM01000003">
    <property type="protein sequence ID" value="SEA08820.1"/>
    <property type="molecule type" value="Genomic_DNA"/>
</dbReference>
<keyword evidence="1" id="KW-0805">Transcription regulation</keyword>
<evidence type="ECO:0000313" key="6">
    <source>
        <dbReference type="Proteomes" id="UP000198703"/>
    </source>
</evidence>
<dbReference type="InterPro" id="IPR000524">
    <property type="entry name" value="Tscrpt_reg_HTH_GntR"/>
</dbReference>
<keyword evidence="2" id="KW-0238">DNA-binding</keyword>
<evidence type="ECO:0000313" key="5">
    <source>
        <dbReference type="EMBL" id="SEA08820.1"/>
    </source>
</evidence>